<dbReference type="AlphaFoldDB" id="A0A023G2W8"/>
<protein>
    <recommendedName>
        <fullName evidence="6">Evasin</fullName>
    </recommendedName>
</protein>
<feature type="compositionally biased region" description="Low complexity" evidence="7">
    <location>
        <begin position="32"/>
        <end position="47"/>
    </location>
</feature>
<evidence type="ECO:0000256" key="2">
    <source>
        <dbReference type="ARBA" id="ARBA00022525"/>
    </source>
</evidence>
<feature type="compositionally biased region" description="Low complexity" evidence="7">
    <location>
        <begin position="86"/>
        <end position="98"/>
    </location>
</feature>
<evidence type="ECO:0000256" key="4">
    <source>
        <dbReference type="ARBA" id="ARBA00023157"/>
    </source>
</evidence>
<feature type="chain" id="PRO_5001516692" description="Evasin" evidence="8">
    <location>
        <begin position="24"/>
        <end position="191"/>
    </location>
</feature>
<keyword evidence="4 6" id="KW-1015">Disulfide bond</keyword>
<accession>A0A023G2W8</accession>
<comment type="function">
    <text evidence="6">Salivary chemokine-binding protein which binds to host chemokines.</text>
</comment>
<proteinExistence type="evidence at transcript level"/>
<name>A0A023G2W8_AMBPA</name>
<keyword evidence="5 6" id="KW-0325">Glycoprotein</keyword>
<evidence type="ECO:0000256" key="8">
    <source>
        <dbReference type="SAM" id="SignalP"/>
    </source>
</evidence>
<feature type="region of interest" description="Disordered" evidence="7">
    <location>
        <begin position="24"/>
        <end position="47"/>
    </location>
</feature>
<dbReference type="InterPro" id="IPR045797">
    <property type="entry name" value="EVA_Class_A"/>
</dbReference>
<dbReference type="GO" id="GO:0019957">
    <property type="term" value="F:C-C chemokine binding"/>
    <property type="evidence" value="ECO:0007669"/>
    <property type="project" value="InterPro"/>
</dbReference>
<organism evidence="9">
    <name type="scientific">Amblyomma parvum</name>
    <name type="common">South American tick</name>
    <dbReference type="NCBI Taxonomy" id="251391"/>
    <lineage>
        <taxon>Eukaryota</taxon>
        <taxon>Metazoa</taxon>
        <taxon>Ecdysozoa</taxon>
        <taxon>Arthropoda</taxon>
        <taxon>Chelicerata</taxon>
        <taxon>Arachnida</taxon>
        <taxon>Acari</taxon>
        <taxon>Parasitiformes</taxon>
        <taxon>Ixodida</taxon>
        <taxon>Ixodoidea</taxon>
        <taxon>Ixodidae</taxon>
        <taxon>Amblyomminae</taxon>
        <taxon>Amblyomma</taxon>
    </lineage>
</organism>
<dbReference type="Gene3D" id="2.30.130.100">
    <property type="match status" value="1"/>
</dbReference>
<sequence>MAFGSGCIFFILLFASTTVFTLSDGNEEDTETSTSCTTSANSSSYYSTEGNASATIFALTGGNEDVETTNCTTSSNVSSYDDMKGNDTATTDAPTTNATKRRRRRPERTTEPPDPTCSIYIASTDGDPVLIGCTIYCENYTKPFGYRRECVNITLEAASAMQNRTRYICPMGFCLNGYCYKTGMKLPCWLQ</sequence>
<dbReference type="GO" id="GO:0005576">
    <property type="term" value="C:extracellular region"/>
    <property type="evidence" value="ECO:0007669"/>
    <property type="project" value="UniProtKB-SubCell"/>
</dbReference>
<keyword evidence="3 6" id="KW-0732">Signal</keyword>
<evidence type="ECO:0000256" key="5">
    <source>
        <dbReference type="ARBA" id="ARBA00023180"/>
    </source>
</evidence>
<dbReference type="Pfam" id="PF19429">
    <property type="entry name" value="EVA_Class_A"/>
    <property type="match status" value="1"/>
</dbReference>
<comment type="subcellular location">
    <subcellularLocation>
        <location evidence="1 6">Secreted</location>
    </subcellularLocation>
</comment>
<reference evidence="9" key="1">
    <citation type="submission" date="2014-03" db="EMBL/GenBank/DDBJ databases">
        <title>The sialotranscriptome of Amblyomma triste, Amblyomma parvum and Amblyomma cajennense ticks, uncovered by 454-based RNA-seq.</title>
        <authorList>
            <person name="Garcia G.R."/>
            <person name="Gardinassi L.G."/>
            <person name="Ribeiro J.M."/>
            <person name="Anatrielo E."/>
            <person name="Ferreira B.R."/>
            <person name="Moreira H.N."/>
            <person name="Mafra C."/>
            <person name="Olegario M.M."/>
            <person name="Szabo P.J."/>
            <person name="Miranda-Santos I.K."/>
            <person name="Maruyama S.R."/>
        </authorList>
    </citation>
    <scope>NUCLEOTIDE SEQUENCE</scope>
    <source>
        <strain evidence="9">Araguapaz</strain>
        <tissue evidence="9">Salivary glands</tissue>
    </source>
</reference>
<evidence type="ECO:0000256" key="3">
    <source>
        <dbReference type="ARBA" id="ARBA00022729"/>
    </source>
</evidence>
<evidence type="ECO:0000313" key="9">
    <source>
        <dbReference type="EMBL" id="JAC27265.1"/>
    </source>
</evidence>
<keyword evidence="2 6" id="KW-0964">Secreted</keyword>
<dbReference type="EMBL" id="GBBL01000055">
    <property type="protein sequence ID" value="JAC27265.1"/>
    <property type="molecule type" value="mRNA"/>
</dbReference>
<evidence type="ECO:0000256" key="6">
    <source>
        <dbReference type="RuleBase" id="RU369006"/>
    </source>
</evidence>
<feature type="signal peptide" evidence="8">
    <location>
        <begin position="1"/>
        <end position="23"/>
    </location>
</feature>
<evidence type="ECO:0000256" key="7">
    <source>
        <dbReference type="SAM" id="MobiDB-lite"/>
    </source>
</evidence>
<feature type="region of interest" description="Disordered" evidence="7">
    <location>
        <begin position="80"/>
        <end position="115"/>
    </location>
</feature>
<evidence type="ECO:0000256" key="1">
    <source>
        <dbReference type="ARBA" id="ARBA00004613"/>
    </source>
</evidence>